<dbReference type="Proteomes" id="UP000093737">
    <property type="component" value="Unassembled WGS sequence"/>
</dbReference>
<dbReference type="Pfam" id="PF01381">
    <property type="entry name" value="HTH_3"/>
    <property type="match status" value="1"/>
</dbReference>
<organism evidence="4 5">
    <name type="scientific">Rhizobium loti</name>
    <name type="common">Mesorhizobium loti</name>
    <dbReference type="NCBI Taxonomy" id="381"/>
    <lineage>
        <taxon>Bacteria</taxon>
        <taxon>Pseudomonadati</taxon>
        <taxon>Pseudomonadota</taxon>
        <taxon>Alphaproteobacteria</taxon>
        <taxon>Hyphomicrobiales</taxon>
        <taxon>Phyllobacteriaceae</taxon>
        <taxon>Mesorhizobium</taxon>
    </lineage>
</organism>
<feature type="region of interest" description="Disordered" evidence="2">
    <location>
        <begin position="1"/>
        <end position="35"/>
    </location>
</feature>
<evidence type="ECO:0000256" key="2">
    <source>
        <dbReference type="SAM" id="MobiDB-lite"/>
    </source>
</evidence>
<dbReference type="PROSITE" id="PS50943">
    <property type="entry name" value="HTH_CROC1"/>
    <property type="match status" value="1"/>
</dbReference>
<dbReference type="InterPro" id="IPR001387">
    <property type="entry name" value="Cro/C1-type_HTH"/>
</dbReference>
<dbReference type="GO" id="GO:0003700">
    <property type="term" value="F:DNA-binding transcription factor activity"/>
    <property type="evidence" value="ECO:0007669"/>
    <property type="project" value="TreeGrafter"/>
</dbReference>
<accession>A0AA91F505</accession>
<dbReference type="PANTHER" id="PTHR46797">
    <property type="entry name" value="HTH-TYPE TRANSCRIPTIONAL REGULATOR"/>
    <property type="match status" value="1"/>
</dbReference>
<proteinExistence type="predicted"/>
<evidence type="ECO:0000313" key="5">
    <source>
        <dbReference type="Proteomes" id="UP000093737"/>
    </source>
</evidence>
<dbReference type="InterPro" id="IPR050807">
    <property type="entry name" value="TransReg_Diox_bact_type"/>
</dbReference>
<dbReference type="Gene3D" id="1.10.260.40">
    <property type="entry name" value="lambda repressor-like DNA-binding domains"/>
    <property type="match status" value="1"/>
</dbReference>
<dbReference type="InterPro" id="IPR013096">
    <property type="entry name" value="Cupin_2"/>
</dbReference>
<sequence length="304" mass="33452">MGFGFKHGHLSTGRKKERRRSAGHAAADDKNVLHGLPRASAGSQAEYFRSVKHLSYDKGAVACESTLFGLNPRLRPMQKGSAMSDSKPSLGECLKLLRRERGWTLTQVAQMSGLAISTLSKVENNQMSLTYDKLLQLAQGLKVDITELFGVRKASVSPIAHGARAVSRLEDGRIVETPNYVYRFLCTELSRKEMIPMLGAVTQQSIETFGELIRHPGQEFTYVLEGEVELHTDVYETLRLKTGESVYFESTMGHAYVSVGDTPARILCVCTSASGQSEQTLISGARGVRPHDERETVDAEMTLG</sequence>
<dbReference type="PANTHER" id="PTHR46797:SF20">
    <property type="entry name" value="BLR4304 PROTEIN"/>
    <property type="match status" value="1"/>
</dbReference>
<dbReference type="SMART" id="SM00530">
    <property type="entry name" value="HTH_XRE"/>
    <property type="match status" value="1"/>
</dbReference>
<evidence type="ECO:0000259" key="3">
    <source>
        <dbReference type="PROSITE" id="PS50943"/>
    </source>
</evidence>
<dbReference type="AlphaFoldDB" id="A0AA91F505"/>
<dbReference type="GO" id="GO:0003677">
    <property type="term" value="F:DNA binding"/>
    <property type="evidence" value="ECO:0007669"/>
    <property type="project" value="UniProtKB-KW"/>
</dbReference>
<gene>
    <name evidence="4" type="ORF">A8145_29355</name>
</gene>
<dbReference type="SUPFAM" id="SSF47413">
    <property type="entry name" value="lambda repressor-like DNA-binding domains"/>
    <property type="match status" value="1"/>
</dbReference>
<comment type="caution">
    <text evidence="4">The sequence shown here is derived from an EMBL/GenBank/DDBJ whole genome shotgun (WGS) entry which is preliminary data.</text>
</comment>
<feature type="compositionally biased region" description="Basic residues" evidence="2">
    <location>
        <begin position="1"/>
        <end position="22"/>
    </location>
</feature>
<evidence type="ECO:0000256" key="1">
    <source>
        <dbReference type="ARBA" id="ARBA00023125"/>
    </source>
</evidence>
<dbReference type="Pfam" id="PF07883">
    <property type="entry name" value="Cupin_2"/>
    <property type="match status" value="1"/>
</dbReference>
<name>A0AA91F505_RHILI</name>
<dbReference type="CDD" id="cd00093">
    <property type="entry name" value="HTH_XRE"/>
    <property type="match status" value="1"/>
</dbReference>
<dbReference type="InterPro" id="IPR011051">
    <property type="entry name" value="RmlC_Cupin_sf"/>
</dbReference>
<dbReference type="GO" id="GO:0005829">
    <property type="term" value="C:cytosol"/>
    <property type="evidence" value="ECO:0007669"/>
    <property type="project" value="TreeGrafter"/>
</dbReference>
<dbReference type="InterPro" id="IPR010982">
    <property type="entry name" value="Lambda_DNA-bd_dom_sf"/>
</dbReference>
<protein>
    <recommendedName>
        <fullName evidence="3">HTH cro/C1-type domain-containing protein</fullName>
    </recommendedName>
</protein>
<dbReference type="EMBL" id="LYTK01000010">
    <property type="protein sequence ID" value="OBQ66547.1"/>
    <property type="molecule type" value="Genomic_DNA"/>
</dbReference>
<dbReference type="SUPFAM" id="SSF51182">
    <property type="entry name" value="RmlC-like cupins"/>
    <property type="match status" value="1"/>
</dbReference>
<reference evidence="4 5" key="1">
    <citation type="submission" date="2016-05" db="EMBL/GenBank/DDBJ databases">
        <authorList>
            <person name="Ramsay J.P."/>
        </authorList>
    </citation>
    <scope>NUCLEOTIDE SEQUENCE [LARGE SCALE GENOMIC DNA]</scope>
    <source>
        <strain evidence="4 5">NZP2042</strain>
    </source>
</reference>
<evidence type="ECO:0000313" key="4">
    <source>
        <dbReference type="EMBL" id="OBQ66547.1"/>
    </source>
</evidence>
<keyword evidence="1" id="KW-0238">DNA-binding</keyword>
<dbReference type="CDD" id="cd02209">
    <property type="entry name" value="cupin_XRE_C"/>
    <property type="match status" value="1"/>
</dbReference>
<feature type="domain" description="HTH cro/C1-type" evidence="3">
    <location>
        <begin position="94"/>
        <end position="148"/>
    </location>
</feature>
<dbReference type="InterPro" id="IPR014710">
    <property type="entry name" value="RmlC-like_jellyroll"/>
</dbReference>
<dbReference type="Gene3D" id="2.60.120.10">
    <property type="entry name" value="Jelly Rolls"/>
    <property type="match status" value="1"/>
</dbReference>